<dbReference type="Proteomes" id="UP000008311">
    <property type="component" value="Unassembled WGS sequence"/>
</dbReference>
<dbReference type="EMBL" id="EQ974408">
    <property type="protein sequence ID" value="EEF29665.1"/>
    <property type="molecule type" value="Genomic_DNA"/>
</dbReference>
<proteinExistence type="predicted"/>
<sequence>MESRGVIVVIVSYINMPFVKMIKNPNGSLCRAAALHSALLKKRREVREEKTRGGCLRILIVLRKI</sequence>
<name>B9T397_RICCO</name>
<keyword evidence="2" id="KW-1185">Reference proteome</keyword>
<protein>
    <submittedName>
        <fullName evidence="1">Uncharacterized protein</fullName>
    </submittedName>
</protein>
<dbReference type="AlphaFoldDB" id="B9T397"/>
<dbReference type="STRING" id="3988.B9T397"/>
<evidence type="ECO:0000313" key="2">
    <source>
        <dbReference type="Proteomes" id="UP000008311"/>
    </source>
</evidence>
<reference evidence="2" key="1">
    <citation type="journal article" date="2010" name="Nat. Biotechnol.">
        <title>Draft genome sequence of the oilseed species Ricinus communis.</title>
        <authorList>
            <person name="Chan A.P."/>
            <person name="Crabtree J."/>
            <person name="Zhao Q."/>
            <person name="Lorenzi H."/>
            <person name="Orvis J."/>
            <person name="Puiu D."/>
            <person name="Melake-Berhan A."/>
            <person name="Jones K.M."/>
            <person name="Redman J."/>
            <person name="Chen G."/>
            <person name="Cahoon E.B."/>
            <person name="Gedil M."/>
            <person name="Stanke M."/>
            <person name="Haas B.J."/>
            <person name="Wortman J.R."/>
            <person name="Fraser-Liggett C.M."/>
            <person name="Ravel J."/>
            <person name="Rabinowicz P.D."/>
        </authorList>
    </citation>
    <scope>NUCLEOTIDE SEQUENCE [LARGE SCALE GENOMIC DNA]</scope>
    <source>
        <strain evidence="2">cv. Hale</strain>
    </source>
</reference>
<accession>B9T397</accession>
<dbReference type="InParanoid" id="B9T397"/>
<organism evidence="1 2">
    <name type="scientific">Ricinus communis</name>
    <name type="common">Castor bean</name>
    <dbReference type="NCBI Taxonomy" id="3988"/>
    <lineage>
        <taxon>Eukaryota</taxon>
        <taxon>Viridiplantae</taxon>
        <taxon>Streptophyta</taxon>
        <taxon>Embryophyta</taxon>
        <taxon>Tracheophyta</taxon>
        <taxon>Spermatophyta</taxon>
        <taxon>Magnoliopsida</taxon>
        <taxon>eudicotyledons</taxon>
        <taxon>Gunneridae</taxon>
        <taxon>Pentapetalae</taxon>
        <taxon>rosids</taxon>
        <taxon>fabids</taxon>
        <taxon>Malpighiales</taxon>
        <taxon>Euphorbiaceae</taxon>
        <taxon>Acalyphoideae</taxon>
        <taxon>Acalypheae</taxon>
        <taxon>Ricinus</taxon>
    </lineage>
</organism>
<evidence type="ECO:0000313" key="1">
    <source>
        <dbReference type="EMBL" id="EEF29665.1"/>
    </source>
</evidence>
<gene>
    <name evidence="1" type="ORF">RCOM_0401320</name>
</gene>